<dbReference type="STRING" id="65357.A0A024FW82"/>
<dbReference type="PANTHER" id="PTHR11040:SF140">
    <property type="entry name" value="ZRT (ZRT), IRT- (IRT-) LIKE PROTEIN TRANSPORTER"/>
    <property type="match status" value="1"/>
</dbReference>
<name>A0A024FW82_9STRA</name>
<evidence type="ECO:0008006" key="8">
    <source>
        <dbReference type="Google" id="ProtNLM"/>
    </source>
</evidence>
<evidence type="ECO:0000256" key="2">
    <source>
        <dbReference type="ARBA" id="ARBA00022692"/>
    </source>
</evidence>
<dbReference type="FunCoup" id="A0A024FW82">
    <property type="interactions" value="3"/>
</dbReference>
<sequence length="327" mass="35088">MEDVTMFKIVSIVTVWLIALIGGLLPSLIASYQHQTQSKRIMTIQTSLTAFSGGVFLAGGFLHLLHDAIENPALRAWSSIKEEKYKFPYAELFCSLGFIGLLIVEGAAHAHVKKRSANSGGASYAYRSMPLGEPGKQGRKYGSGGTLEMPHATAHAKFTEGGSLAVSMVLFIALSFHSVMEGLGIGAQNRSAWGVMFAILVHKGLAAFALATSLIQSQQLRPLTIFLYMCLFSVMSIFGICIGWIFAADASGESAAAGICVALASGTFIYVAVMEVLPQVLDHSPSITSDIIDEDEAEGLTEHENRWQNIGAICVGYIVFGMLAKWA</sequence>
<feature type="transmembrane region" description="Helical" evidence="5">
    <location>
        <begin position="85"/>
        <end position="104"/>
    </location>
</feature>
<feature type="transmembrane region" description="Helical" evidence="5">
    <location>
        <begin position="226"/>
        <end position="248"/>
    </location>
</feature>
<dbReference type="Proteomes" id="UP000053237">
    <property type="component" value="Unassembled WGS sequence"/>
</dbReference>
<feature type="transmembrane region" description="Helical" evidence="5">
    <location>
        <begin position="41"/>
        <end position="65"/>
    </location>
</feature>
<proteinExistence type="predicted"/>
<gene>
    <name evidence="6" type="ORF">BN9_127030</name>
</gene>
<accession>A0A024FW82</accession>
<organism evidence="6 7">
    <name type="scientific">Albugo candida</name>
    <dbReference type="NCBI Taxonomy" id="65357"/>
    <lineage>
        <taxon>Eukaryota</taxon>
        <taxon>Sar</taxon>
        <taxon>Stramenopiles</taxon>
        <taxon>Oomycota</taxon>
        <taxon>Peronosporomycetes</taxon>
        <taxon>Albuginales</taxon>
        <taxon>Albuginaceae</taxon>
        <taxon>Albugo</taxon>
    </lineage>
</organism>
<dbReference type="Pfam" id="PF02535">
    <property type="entry name" value="Zip"/>
    <property type="match status" value="1"/>
</dbReference>
<dbReference type="EMBL" id="CAIX01000911">
    <property type="protein sequence ID" value="CCI11296.1"/>
    <property type="molecule type" value="Genomic_DNA"/>
</dbReference>
<reference evidence="6 7" key="1">
    <citation type="submission" date="2012-05" db="EMBL/GenBank/DDBJ databases">
        <title>Recombination and specialization in a pathogen metapopulation.</title>
        <authorList>
            <person name="Gardiner A."/>
            <person name="Kemen E."/>
            <person name="Schultz-Larsen T."/>
            <person name="MacLean D."/>
            <person name="Van Oosterhout C."/>
            <person name="Jones J.D.G."/>
        </authorList>
    </citation>
    <scope>NUCLEOTIDE SEQUENCE [LARGE SCALE GENOMIC DNA]</scope>
    <source>
        <strain evidence="6 7">Ac Nc2</strain>
    </source>
</reference>
<keyword evidence="7" id="KW-1185">Reference proteome</keyword>
<evidence type="ECO:0000256" key="4">
    <source>
        <dbReference type="ARBA" id="ARBA00023136"/>
    </source>
</evidence>
<evidence type="ECO:0000313" key="7">
    <source>
        <dbReference type="Proteomes" id="UP000053237"/>
    </source>
</evidence>
<dbReference type="AlphaFoldDB" id="A0A024FW82"/>
<dbReference type="InParanoid" id="A0A024FW82"/>
<dbReference type="PANTHER" id="PTHR11040">
    <property type="entry name" value="ZINC/IRON TRANSPORTER"/>
    <property type="match status" value="1"/>
</dbReference>
<evidence type="ECO:0000313" key="6">
    <source>
        <dbReference type="EMBL" id="CCI11296.1"/>
    </source>
</evidence>
<evidence type="ECO:0000256" key="5">
    <source>
        <dbReference type="SAM" id="Phobius"/>
    </source>
</evidence>
<keyword evidence="2 5" id="KW-0812">Transmembrane</keyword>
<dbReference type="GO" id="GO:0016020">
    <property type="term" value="C:membrane"/>
    <property type="evidence" value="ECO:0007669"/>
    <property type="project" value="UniProtKB-SubCell"/>
</dbReference>
<comment type="subcellular location">
    <subcellularLocation>
        <location evidence="1">Membrane</location>
        <topology evidence="1">Multi-pass membrane protein</topology>
    </subcellularLocation>
</comment>
<keyword evidence="4 5" id="KW-0472">Membrane</keyword>
<comment type="caution">
    <text evidence="6">The sequence shown here is derived from an EMBL/GenBank/DDBJ whole genome shotgun (WGS) entry which is preliminary data.</text>
</comment>
<evidence type="ECO:0000256" key="1">
    <source>
        <dbReference type="ARBA" id="ARBA00004141"/>
    </source>
</evidence>
<dbReference type="OrthoDB" id="448280at2759"/>
<dbReference type="GO" id="GO:0005385">
    <property type="term" value="F:zinc ion transmembrane transporter activity"/>
    <property type="evidence" value="ECO:0007669"/>
    <property type="project" value="TreeGrafter"/>
</dbReference>
<feature type="transmembrane region" description="Helical" evidence="5">
    <location>
        <begin position="254"/>
        <end position="273"/>
    </location>
</feature>
<evidence type="ECO:0000256" key="3">
    <source>
        <dbReference type="ARBA" id="ARBA00022989"/>
    </source>
</evidence>
<protein>
    <recommendedName>
        <fullName evidence="8">Zinc/iron permease</fullName>
    </recommendedName>
</protein>
<dbReference type="InterPro" id="IPR003689">
    <property type="entry name" value="ZIP"/>
</dbReference>
<feature type="transmembrane region" description="Helical" evidence="5">
    <location>
        <begin position="161"/>
        <end position="180"/>
    </location>
</feature>
<keyword evidence="3 5" id="KW-1133">Transmembrane helix</keyword>
<feature type="transmembrane region" description="Helical" evidence="5">
    <location>
        <begin position="6"/>
        <end position="29"/>
    </location>
</feature>
<feature type="transmembrane region" description="Helical" evidence="5">
    <location>
        <begin position="192"/>
        <end position="214"/>
    </location>
</feature>